<dbReference type="GO" id="GO:0016758">
    <property type="term" value="F:hexosyltransferase activity"/>
    <property type="evidence" value="ECO:0007669"/>
    <property type="project" value="UniProtKB-ARBA"/>
</dbReference>
<reference evidence="3 4" key="1">
    <citation type="submission" date="2010-07" db="EMBL/GenBank/DDBJ databases">
        <title>The draft genome of Paenibacillus curdlanolyticus YK9.</title>
        <authorList>
            <consortium name="US DOE Joint Genome Institute (JGI-PGF)"/>
            <person name="Lucas S."/>
            <person name="Copeland A."/>
            <person name="Lapidus A."/>
            <person name="Cheng J.-F."/>
            <person name="Bruce D."/>
            <person name="Goodwin L."/>
            <person name="Pitluck S."/>
            <person name="Land M.L."/>
            <person name="Hauser L."/>
            <person name="Chang Y.-J."/>
            <person name="Jeffries C."/>
            <person name="Anderson I.J."/>
            <person name="Johnson E."/>
            <person name="Loganathan U."/>
            <person name="Mulhopadhyay B."/>
            <person name="Kyrpides N."/>
            <person name="Woyke T.J."/>
        </authorList>
    </citation>
    <scope>NUCLEOTIDE SEQUENCE [LARGE SCALE GENOMIC DNA]</scope>
    <source>
        <strain evidence="3 4">YK9</strain>
    </source>
</reference>
<feature type="domain" description="Glycosyltransferase 2-like" evidence="2">
    <location>
        <begin position="17"/>
        <end position="183"/>
    </location>
</feature>
<organism evidence="3 4">
    <name type="scientific">Paenibacillus curdlanolyticus YK9</name>
    <dbReference type="NCBI Taxonomy" id="717606"/>
    <lineage>
        <taxon>Bacteria</taxon>
        <taxon>Bacillati</taxon>
        <taxon>Bacillota</taxon>
        <taxon>Bacilli</taxon>
        <taxon>Bacillales</taxon>
        <taxon>Paenibacillaceae</taxon>
        <taxon>Paenibacillus</taxon>
    </lineage>
</organism>
<evidence type="ECO:0000256" key="1">
    <source>
        <dbReference type="ARBA" id="ARBA00006739"/>
    </source>
</evidence>
<dbReference type="OrthoDB" id="9802649at2"/>
<dbReference type="PANTHER" id="PTHR22916">
    <property type="entry name" value="GLYCOSYLTRANSFERASE"/>
    <property type="match status" value="1"/>
</dbReference>
<dbReference type="EMBL" id="AEDD01000012">
    <property type="protein sequence ID" value="EFM09139.1"/>
    <property type="molecule type" value="Genomic_DNA"/>
</dbReference>
<dbReference type="SUPFAM" id="SSF53448">
    <property type="entry name" value="Nucleotide-diphospho-sugar transferases"/>
    <property type="match status" value="1"/>
</dbReference>
<dbReference type="PANTHER" id="PTHR22916:SF3">
    <property type="entry name" value="UDP-GLCNAC:BETAGAL BETA-1,3-N-ACETYLGLUCOSAMINYLTRANSFERASE-LIKE PROTEIN 1"/>
    <property type="match status" value="1"/>
</dbReference>
<evidence type="ECO:0000313" key="3">
    <source>
        <dbReference type="EMBL" id="EFM09139.1"/>
    </source>
</evidence>
<dbReference type="InterPro" id="IPR001173">
    <property type="entry name" value="Glyco_trans_2-like"/>
</dbReference>
<dbReference type="InterPro" id="IPR029044">
    <property type="entry name" value="Nucleotide-diphossugar_trans"/>
</dbReference>
<proteinExistence type="inferred from homology"/>
<name>E0IEQ1_9BACL</name>
<dbReference type="CDD" id="cd04196">
    <property type="entry name" value="GT_2_like_d"/>
    <property type="match status" value="1"/>
</dbReference>
<sequence>MNEFIKLSPKRNAEITILLSIFNGAAYLREQLNSIVEQTYKDWILLVRDDGSEDNSVSIIYDYQAMYPDRIIIVPTTTRLGASLSFGSLLEVVDSPYVMLCDQDDVWMRDKIDVTLEAMKTAECEYPSQPILVHSDLIVTDSKLQPINRSFWNFQNINQNAARMNQFLIQNHVTGCTMMLNRKLVAASVPIPQEAMMHDWWIALTCAAFGKIVVVNKATMMYRQHDKNVVGAKSYAWGSYWKRLDKIKESETANLSIIRQAEAFKRRHLDALSQPNYDALNAFCQLLQTSRFTRVSRLLRFRILKHGFVRNVFFILMMLVFQKSRHQRSASGSEI</sequence>
<dbReference type="Gene3D" id="3.90.550.10">
    <property type="entry name" value="Spore Coat Polysaccharide Biosynthesis Protein SpsA, Chain A"/>
    <property type="match status" value="1"/>
</dbReference>
<accession>E0IEQ1</accession>
<dbReference type="RefSeq" id="WP_006040125.1">
    <property type="nucleotide sequence ID" value="NZ_AEDD01000012.1"/>
</dbReference>
<dbReference type="eggNOG" id="COG0463">
    <property type="taxonomic scope" value="Bacteria"/>
</dbReference>
<dbReference type="STRING" id="717606.PaecuDRAFT_4142"/>
<evidence type="ECO:0000313" key="4">
    <source>
        <dbReference type="Proteomes" id="UP000005387"/>
    </source>
</evidence>
<dbReference type="Proteomes" id="UP000005387">
    <property type="component" value="Unassembled WGS sequence"/>
</dbReference>
<gene>
    <name evidence="3" type="ORF">PaecuDRAFT_4142</name>
</gene>
<evidence type="ECO:0000259" key="2">
    <source>
        <dbReference type="Pfam" id="PF00535"/>
    </source>
</evidence>
<comment type="similarity">
    <text evidence="1">Belongs to the glycosyltransferase 2 family.</text>
</comment>
<dbReference type="Pfam" id="PF00535">
    <property type="entry name" value="Glycos_transf_2"/>
    <property type="match status" value="1"/>
</dbReference>
<keyword evidence="3" id="KW-0808">Transferase</keyword>
<dbReference type="AlphaFoldDB" id="E0IEQ1"/>
<keyword evidence="4" id="KW-1185">Reference proteome</keyword>
<protein>
    <submittedName>
        <fullName evidence="3">Glycosyl transferase family 2</fullName>
    </submittedName>
</protein>